<name>A0A0S4N3E5_9BACT</name>
<feature type="transmembrane region" description="Helical" evidence="2">
    <location>
        <begin position="30"/>
        <end position="49"/>
    </location>
</feature>
<evidence type="ECO:0000313" key="4">
    <source>
        <dbReference type="Proteomes" id="UP000320623"/>
    </source>
</evidence>
<gene>
    <name evidence="3" type="ORF">JGI1_01279</name>
</gene>
<keyword evidence="2" id="KW-0520">NAD</keyword>
<accession>A0A0S4N3E5</accession>
<dbReference type="GO" id="GO:0008137">
    <property type="term" value="F:NADH dehydrogenase (ubiquinone) activity"/>
    <property type="evidence" value="ECO:0007669"/>
    <property type="project" value="UniProtKB-UniRule"/>
</dbReference>
<comment type="similarity">
    <text evidence="1 2">Belongs to the complex I subunit 6 family.</text>
</comment>
<evidence type="ECO:0000256" key="2">
    <source>
        <dbReference type="RuleBase" id="RU004429"/>
    </source>
</evidence>
<dbReference type="EMBL" id="FAOO01000008">
    <property type="protein sequence ID" value="CUU05589.1"/>
    <property type="molecule type" value="Genomic_DNA"/>
</dbReference>
<dbReference type="PANTHER" id="PTHR33269">
    <property type="entry name" value="NADH-UBIQUINONE OXIDOREDUCTASE CHAIN 6"/>
    <property type="match status" value="1"/>
</dbReference>
<dbReference type="Proteomes" id="UP000320623">
    <property type="component" value="Unassembled WGS sequence"/>
</dbReference>
<evidence type="ECO:0000313" key="3">
    <source>
        <dbReference type="EMBL" id="CUU05589.1"/>
    </source>
</evidence>
<comment type="function">
    <text evidence="2">NDH-1 shuttles electrons from NADH, via FMN and iron-sulfur (Fe-S) centers, to quinones in the respiratory chain. Couples the redox reaction to proton translocation (for every two electrons transferred, four hydrogen ions are translocated across the cytoplasmic membrane), and thus conserves the redox energy in a proton gradient.</text>
</comment>
<dbReference type="EC" id="7.1.1.-" evidence="2"/>
<comment type="catalytic activity">
    <reaction evidence="2">
        <text>a quinone + NADH + 5 H(+)(in) = a quinol + NAD(+) + 4 H(+)(out)</text>
        <dbReference type="Rhea" id="RHEA:57888"/>
        <dbReference type="ChEBI" id="CHEBI:15378"/>
        <dbReference type="ChEBI" id="CHEBI:24646"/>
        <dbReference type="ChEBI" id="CHEBI:57540"/>
        <dbReference type="ChEBI" id="CHEBI:57945"/>
        <dbReference type="ChEBI" id="CHEBI:132124"/>
    </reaction>
</comment>
<feature type="transmembrane region" description="Helical" evidence="2">
    <location>
        <begin position="89"/>
        <end position="111"/>
    </location>
</feature>
<dbReference type="OrthoDB" id="9814997at2"/>
<dbReference type="STRING" id="1643428.GCA_001442855_01252"/>
<feature type="transmembrane region" description="Helical" evidence="2">
    <location>
        <begin position="138"/>
        <end position="160"/>
    </location>
</feature>
<dbReference type="GO" id="GO:0048038">
    <property type="term" value="F:quinone binding"/>
    <property type="evidence" value="ECO:0007669"/>
    <property type="project" value="UniProtKB-UniRule"/>
</dbReference>
<dbReference type="Gene3D" id="1.20.120.1200">
    <property type="entry name" value="NADH-ubiquinone/plastoquinone oxidoreductase chain 6, subunit NuoJ"/>
    <property type="match status" value="1"/>
</dbReference>
<feature type="transmembrane region" description="Helical" evidence="2">
    <location>
        <begin position="55"/>
        <end position="77"/>
    </location>
</feature>
<dbReference type="InterPro" id="IPR001457">
    <property type="entry name" value="NADH_UbQ/plastoQ_OxRdtase_su6"/>
</dbReference>
<keyword evidence="2" id="KW-1133">Transmembrane helix</keyword>
<keyword evidence="4" id="KW-1185">Reference proteome</keyword>
<sequence>MSLFDIAFYIIAVLTIVSAIVVVSARNIVYSAFALLFTFFGVAGLYVLLNADFIAVTQVLIYVGGILVLIIFGIMLTTKFFDVPVRTETLHVVPAIVVTGAIMGTLVGVILKTKWFNLMDVQWENTTKRIGEKLMTDFLLPFEVASVVLLVALLGAVIIARRERF</sequence>
<keyword evidence="2" id="KW-0472">Membrane</keyword>
<dbReference type="PANTHER" id="PTHR33269:SF17">
    <property type="entry name" value="NADH-UBIQUINONE OXIDOREDUCTASE CHAIN 6"/>
    <property type="match status" value="1"/>
</dbReference>
<keyword evidence="2" id="KW-0812">Transmembrane</keyword>
<dbReference type="RefSeq" id="WP_140945027.1">
    <property type="nucleotide sequence ID" value="NZ_FAOO01000008.1"/>
</dbReference>
<dbReference type="Pfam" id="PF00499">
    <property type="entry name" value="Oxidored_q3"/>
    <property type="match status" value="1"/>
</dbReference>
<organism evidence="3 4">
    <name type="scientific">Candidatus Thermokryptus mobilis</name>
    <dbReference type="NCBI Taxonomy" id="1643428"/>
    <lineage>
        <taxon>Bacteria</taxon>
        <taxon>Pseudomonadati</taxon>
        <taxon>Candidatus Kryptoniota</taxon>
        <taxon>Candidatus Thermokryptus</taxon>
    </lineage>
</organism>
<protein>
    <recommendedName>
        <fullName evidence="2">NADH-quinone oxidoreductase subunit J</fullName>
        <ecNumber evidence="2">7.1.1.-</ecNumber>
    </recommendedName>
</protein>
<keyword evidence="2" id="KW-1003">Cell membrane</keyword>
<dbReference type="AlphaFoldDB" id="A0A0S4N3E5"/>
<feature type="transmembrane region" description="Helical" evidence="2">
    <location>
        <begin position="6"/>
        <end position="23"/>
    </location>
</feature>
<keyword evidence="2" id="KW-0874">Quinone</keyword>
<reference evidence="4" key="1">
    <citation type="submission" date="2015-11" db="EMBL/GenBank/DDBJ databases">
        <authorList>
            <person name="Varghese N."/>
        </authorList>
    </citation>
    <scope>NUCLEOTIDE SEQUENCE [LARGE SCALE GENOMIC DNA]</scope>
</reference>
<comment type="subcellular location">
    <subcellularLocation>
        <location evidence="2">Cell membrane</location>
        <topology evidence="2">Multi-pass membrane protein</topology>
    </subcellularLocation>
</comment>
<proteinExistence type="inferred from homology"/>
<evidence type="ECO:0000256" key="1">
    <source>
        <dbReference type="ARBA" id="ARBA00005698"/>
    </source>
</evidence>
<dbReference type="InterPro" id="IPR042106">
    <property type="entry name" value="Nuo/plastoQ_OxRdtase_6_NuoJ"/>
</dbReference>
<dbReference type="GO" id="GO:0005886">
    <property type="term" value="C:plasma membrane"/>
    <property type="evidence" value="ECO:0007669"/>
    <property type="project" value="UniProtKB-SubCell"/>
</dbReference>